<comment type="caution">
    <text evidence="3">The sequence shown here is derived from an EMBL/GenBank/DDBJ whole genome shotgun (WGS) entry which is preliminary data.</text>
</comment>
<dbReference type="AlphaFoldDB" id="A0A8J2N123"/>
<evidence type="ECO:0000259" key="2">
    <source>
        <dbReference type="Pfam" id="PF01926"/>
    </source>
</evidence>
<proteinExistence type="predicted"/>
<dbReference type="OrthoDB" id="8954335at2759"/>
<dbReference type="RefSeq" id="XP_043163708.1">
    <property type="nucleotide sequence ID" value="XM_043307773.1"/>
</dbReference>
<evidence type="ECO:0000256" key="1">
    <source>
        <dbReference type="SAM" id="Coils"/>
    </source>
</evidence>
<keyword evidence="4" id="KW-1185">Reference proteome</keyword>
<dbReference type="Pfam" id="PF01926">
    <property type="entry name" value="MMR_HSR1"/>
    <property type="match status" value="1"/>
</dbReference>
<feature type="domain" description="G" evidence="2">
    <location>
        <begin position="1"/>
        <end position="64"/>
    </location>
</feature>
<accession>A0A8J2N123</accession>
<dbReference type="InterPro" id="IPR027417">
    <property type="entry name" value="P-loop_NTPase"/>
</dbReference>
<organism evidence="3 4">
    <name type="scientific">Alternaria atra</name>
    <dbReference type="NCBI Taxonomy" id="119953"/>
    <lineage>
        <taxon>Eukaryota</taxon>
        <taxon>Fungi</taxon>
        <taxon>Dikarya</taxon>
        <taxon>Ascomycota</taxon>
        <taxon>Pezizomycotina</taxon>
        <taxon>Dothideomycetes</taxon>
        <taxon>Pleosporomycetidae</taxon>
        <taxon>Pleosporales</taxon>
        <taxon>Pleosporineae</taxon>
        <taxon>Pleosporaceae</taxon>
        <taxon>Alternaria</taxon>
        <taxon>Alternaria sect. Ulocladioides</taxon>
    </lineage>
</organism>
<dbReference type="GO" id="GO:0005525">
    <property type="term" value="F:GTP binding"/>
    <property type="evidence" value="ECO:0007669"/>
    <property type="project" value="InterPro"/>
</dbReference>
<evidence type="ECO:0000313" key="3">
    <source>
        <dbReference type="EMBL" id="CAG5137709.1"/>
    </source>
</evidence>
<dbReference type="GeneID" id="67013174"/>
<dbReference type="Proteomes" id="UP000676310">
    <property type="component" value="Unassembled WGS sequence"/>
</dbReference>
<keyword evidence="1" id="KW-0175">Coiled coil</keyword>
<dbReference type="Gene3D" id="3.40.50.300">
    <property type="entry name" value="P-loop containing nucleotide triphosphate hydrolases"/>
    <property type="match status" value="1"/>
</dbReference>
<reference evidence="3" key="1">
    <citation type="submission" date="2021-05" db="EMBL/GenBank/DDBJ databases">
        <authorList>
            <person name="Stam R."/>
        </authorList>
    </citation>
    <scope>NUCLEOTIDE SEQUENCE</scope>
    <source>
        <strain evidence="3">CS162</strain>
    </source>
</reference>
<dbReference type="InterPro" id="IPR006073">
    <property type="entry name" value="GTP-bd"/>
</dbReference>
<sequence length="333" mass="38257">MGITGCGKTTFVNLFSDRKLEVGHGLDSCTSSVQVVPCTFANGVKVYLVDTPGFDDTYRSDSEILREVAQWLNKAHTEQLQLAGIIFLQRISDVRVGGSGIQNIKMFQRLCGDGPLESVVLATTMWDMALENAAIEREKELKQQPQLWKRMIDHGSCVYRHDKGEASALEIINYLIKRWKPVTLDIQREMVDQNLDLVDTGAGSALASTVDKLIQHYEGKLEKVEQDLIEARNRNNREDREILEAARREHRDILAKQRQEMENLQVSALQLIEETKKGFEESQKRFEESEVLAKKSMQRAHEDHTAELEKQRVLLHKHFKEKYRQQMQACIMM</sequence>
<dbReference type="SUPFAM" id="SSF52540">
    <property type="entry name" value="P-loop containing nucleoside triphosphate hydrolases"/>
    <property type="match status" value="1"/>
</dbReference>
<protein>
    <recommendedName>
        <fullName evidence="2">G domain-containing protein</fullName>
    </recommendedName>
</protein>
<dbReference type="EMBL" id="CAJRGZ010000012">
    <property type="protein sequence ID" value="CAG5137709.1"/>
    <property type="molecule type" value="Genomic_DNA"/>
</dbReference>
<evidence type="ECO:0000313" key="4">
    <source>
        <dbReference type="Proteomes" id="UP000676310"/>
    </source>
</evidence>
<dbReference type="CDD" id="cd00882">
    <property type="entry name" value="Ras_like_GTPase"/>
    <property type="match status" value="1"/>
</dbReference>
<name>A0A8J2N123_9PLEO</name>
<feature type="coiled-coil region" evidence="1">
    <location>
        <begin position="214"/>
        <end position="274"/>
    </location>
</feature>
<gene>
    <name evidence="3" type="ORF">ALTATR162_LOCUS180</name>
</gene>